<sequence>MEDFSLGASHASPAEWISNNGNAESPFGCDVGLFSISNGENESIVTAASNAHLEYSTESSHCQLDCHYDQGTVQQANESSVYGEQQQEYFQRMTANVFQHLSAVVIVIVAHWNQNPWANTRNGLFKAF</sequence>
<proteinExistence type="predicted"/>
<evidence type="ECO:0000313" key="1">
    <source>
        <dbReference type="EMBL" id="TGO07131.1"/>
    </source>
</evidence>
<protein>
    <submittedName>
        <fullName evidence="1">Uncharacterized protein</fullName>
    </submittedName>
</protein>
<evidence type="ECO:0000313" key="2">
    <source>
        <dbReference type="Proteomes" id="UP000297777"/>
    </source>
</evidence>
<organism evidence="1 2">
    <name type="scientific">Botrytis tulipae</name>
    <dbReference type="NCBI Taxonomy" id="87230"/>
    <lineage>
        <taxon>Eukaryota</taxon>
        <taxon>Fungi</taxon>
        <taxon>Dikarya</taxon>
        <taxon>Ascomycota</taxon>
        <taxon>Pezizomycotina</taxon>
        <taxon>Leotiomycetes</taxon>
        <taxon>Helotiales</taxon>
        <taxon>Sclerotiniaceae</taxon>
        <taxon>Botrytis</taxon>
    </lineage>
</organism>
<gene>
    <name evidence="1" type="ORF">BTUL_0321g00140</name>
</gene>
<reference evidence="1 2" key="1">
    <citation type="submission" date="2017-12" db="EMBL/GenBank/DDBJ databases">
        <title>Comparative genomics of Botrytis spp.</title>
        <authorList>
            <person name="Valero-Jimenez C.A."/>
            <person name="Tapia P."/>
            <person name="Veloso J."/>
            <person name="Silva-Moreno E."/>
            <person name="Staats M."/>
            <person name="Valdes J.H."/>
            <person name="Van Kan J.A.L."/>
        </authorList>
    </citation>
    <scope>NUCLEOTIDE SEQUENCE [LARGE SCALE GENOMIC DNA]</scope>
    <source>
        <strain evidence="1 2">Bt9001</strain>
    </source>
</reference>
<dbReference type="EMBL" id="PQXH01000319">
    <property type="protein sequence ID" value="TGO07131.1"/>
    <property type="molecule type" value="Genomic_DNA"/>
</dbReference>
<dbReference type="Proteomes" id="UP000297777">
    <property type="component" value="Unassembled WGS sequence"/>
</dbReference>
<name>A0A4Z1ECM6_9HELO</name>
<keyword evidence="2" id="KW-1185">Reference proteome</keyword>
<comment type="caution">
    <text evidence="1">The sequence shown here is derived from an EMBL/GenBank/DDBJ whole genome shotgun (WGS) entry which is preliminary data.</text>
</comment>
<dbReference type="AlphaFoldDB" id="A0A4Z1ECM6"/>
<accession>A0A4Z1ECM6</accession>